<dbReference type="OrthoDB" id="1601230at2759"/>
<feature type="domain" description="Stress-response A/B barrel" evidence="2">
    <location>
        <begin position="16"/>
        <end position="110"/>
    </location>
</feature>
<dbReference type="Gramene" id="HORVU.MOREX.r3.2HG0100230.1">
    <property type="protein sequence ID" value="HORVU.MOREX.r3.2HG0100230.1"/>
    <property type="gene ID" value="HORVU.MOREX.r3.2HG0100230"/>
</dbReference>
<dbReference type="EnsemblPlants" id="HORVU.MOREX.r3.2HG0100230.1">
    <property type="protein sequence ID" value="HORVU.MOREX.r3.2HG0100230.1"/>
    <property type="gene ID" value="HORVU.MOREX.r3.2HG0100230"/>
</dbReference>
<organism evidence="3 4">
    <name type="scientific">Hordeum vulgare subsp. vulgare</name>
    <name type="common">Domesticated barley</name>
    <dbReference type="NCBI Taxonomy" id="112509"/>
    <lineage>
        <taxon>Eukaryota</taxon>
        <taxon>Viridiplantae</taxon>
        <taxon>Streptophyta</taxon>
        <taxon>Embryophyta</taxon>
        <taxon>Tracheophyta</taxon>
        <taxon>Spermatophyta</taxon>
        <taxon>Magnoliopsida</taxon>
        <taxon>Liliopsida</taxon>
        <taxon>Poales</taxon>
        <taxon>Poaceae</taxon>
        <taxon>BOP clade</taxon>
        <taxon>Pooideae</taxon>
        <taxon>Triticodae</taxon>
        <taxon>Triticeae</taxon>
        <taxon>Hordeinae</taxon>
        <taxon>Hordeum</taxon>
    </lineage>
</organism>
<dbReference type="Pfam" id="PF07876">
    <property type="entry name" value="Dabb"/>
    <property type="match status" value="1"/>
</dbReference>
<dbReference type="Gene3D" id="3.30.70.100">
    <property type="match status" value="1"/>
</dbReference>
<name>A0A8I6XBD2_HORVV</name>
<sequence length="116" mass="12779">MKHRGGKGAMGSGGVVKHLVLARFKEEATPEALDQLIRRYAGLVDAVPSMKAFQWGTDVTVLDTHEGFTHVFESTFESAEGVQEYIAHPSHVEFVDEFLALAEKMLIMDYKPAAAN</sequence>
<dbReference type="SMR" id="A0A8I6XBD2"/>
<dbReference type="SMART" id="SM00886">
    <property type="entry name" value="Dabb"/>
    <property type="match status" value="1"/>
</dbReference>
<dbReference type="KEGG" id="hvg:123429142"/>
<evidence type="ECO:0000313" key="3">
    <source>
        <dbReference type="EnsemblPlants" id="HORVU.MOREX.r3.2HG0100230.1"/>
    </source>
</evidence>
<comment type="subunit">
    <text evidence="1">Homodimer.</text>
</comment>
<dbReference type="SUPFAM" id="SSF54909">
    <property type="entry name" value="Dimeric alpha+beta barrel"/>
    <property type="match status" value="1"/>
</dbReference>
<dbReference type="PANTHER" id="PTHR33178">
    <property type="match status" value="1"/>
</dbReference>
<accession>A0A8I6XBD2</accession>
<dbReference type="OMA" id="THIFEIT"/>
<proteinExistence type="predicted"/>
<evidence type="ECO:0000259" key="2">
    <source>
        <dbReference type="PROSITE" id="PS51502"/>
    </source>
</evidence>
<dbReference type="GO" id="GO:0009865">
    <property type="term" value="P:pollen tube adhesion"/>
    <property type="evidence" value="ECO:0000318"/>
    <property type="project" value="GO_Central"/>
</dbReference>
<reference evidence="3" key="3">
    <citation type="submission" date="2022-01" db="UniProtKB">
        <authorList>
            <consortium name="EnsemblPlants"/>
        </authorList>
    </citation>
    <scope>IDENTIFICATION</scope>
    <source>
        <strain evidence="3">subsp. vulgare</strain>
    </source>
</reference>
<keyword evidence="4" id="KW-1185">Reference proteome</keyword>
<dbReference type="GeneID" id="123429142"/>
<dbReference type="PROSITE" id="PS51502">
    <property type="entry name" value="S_R_A_B_BARREL"/>
    <property type="match status" value="1"/>
</dbReference>
<dbReference type="InterPro" id="IPR013097">
    <property type="entry name" value="Dabb"/>
</dbReference>
<dbReference type="InterPro" id="IPR011008">
    <property type="entry name" value="Dimeric_a/b-barrel"/>
</dbReference>
<evidence type="ECO:0000313" key="4">
    <source>
        <dbReference type="Proteomes" id="UP000011116"/>
    </source>
</evidence>
<reference evidence="3" key="2">
    <citation type="submission" date="2020-10" db="EMBL/GenBank/DDBJ databases">
        <authorList>
            <person name="Scholz U."/>
            <person name="Mascher M."/>
            <person name="Fiebig A."/>
        </authorList>
    </citation>
    <scope>NUCLEOTIDE SEQUENCE [LARGE SCALE GENOMIC DNA]</scope>
    <source>
        <strain evidence="3">cv. Morex</strain>
    </source>
</reference>
<dbReference type="PANTHER" id="PTHR33178:SF8">
    <property type="entry name" value="GENOME ASSEMBLY, CHROMOSOME: II"/>
    <property type="match status" value="1"/>
</dbReference>
<dbReference type="RefSeq" id="XP_044969139.1">
    <property type="nucleotide sequence ID" value="XM_045113204.1"/>
</dbReference>
<protein>
    <recommendedName>
        <fullName evidence="2">Stress-response A/B barrel domain-containing protein</fullName>
    </recommendedName>
</protein>
<dbReference type="Proteomes" id="UP000011116">
    <property type="component" value="Chromosome 2H"/>
</dbReference>
<dbReference type="InterPro" id="IPR044662">
    <property type="entry name" value="HS1/DABB1-like"/>
</dbReference>
<evidence type="ECO:0000256" key="1">
    <source>
        <dbReference type="ARBA" id="ARBA00011738"/>
    </source>
</evidence>
<dbReference type="AlphaFoldDB" id="A0A8I6XBD2"/>
<gene>
    <name evidence="3" type="primary">LOC123429142</name>
</gene>
<reference evidence="4" key="1">
    <citation type="journal article" date="2012" name="Nature">
        <title>A physical, genetic and functional sequence assembly of the barley genome.</title>
        <authorList>
            <consortium name="The International Barley Genome Sequencing Consortium"/>
            <person name="Mayer K.F."/>
            <person name="Waugh R."/>
            <person name="Brown J.W."/>
            <person name="Schulman A."/>
            <person name="Langridge P."/>
            <person name="Platzer M."/>
            <person name="Fincher G.B."/>
            <person name="Muehlbauer G.J."/>
            <person name="Sato K."/>
            <person name="Close T.J."/>
            <person name="Wise R.P."/>
            <person name="Stein N."/>
        </authorList>
    </citation>
    <scope>NUCLEOTIDE SEQUENCE [LARGE SCALE GENOMIC DNA]</scope>
    <source>
        <strain evidence="4">cv. Morex</strain>
    </source>
</reference>